<dbReference type="EMBL" id="CWQY01000064">
    <property type="protein sequence ID" value="CSD39257.1"/>
    <property type="molecule type" value="Genomic_DNA"/>
</dbReference>
<evidence type="ECO:0000313" key="2">
    <source>
        <dbReference type="Proteomes" id="UP000041770"/>
    </source>
</evidence>
<reference evidence="1 2" key="1">
    <citation type="submission" date="2015-07" db="EMBL/GenBank/DDBJ databases">
        <authorList>
            <consortium name="Pathogen Informatics"/>
        </authorList>
    </citation>
    <scope>NUCLEOTIDE SEQUENCE [LARGE SCALE GENOMIC DNA]</scope>
    <source>
        <strain evidence="1 2">A316</strain>
    </source>
</reference>
<name>A0A655V387_VIBCL</name>
<accession>A0A655V387</accession>
<protein>
    <submittedName>
        <fullName evidence="1">Uncharacterized protein</fullName>
    </submittedName>
</protein>
<evidence type="ECO:0000313" key="1">
    <source>
        <dbReference type="EMBL" id="CSD39257.1"/>
    </source>
</evidence>
<organism evidence="1 2">
    <name type="scientific">Vibrio cholerae</name>
    <dbReference type="NCBI Taxonomy" id="666"/>
    <lineage>
        <taxon>Bacteria</taxon>
        <taxon>Pseudomonadati</taxon>
        <taxon>Pseudomonadota</taxon>
        <taxon>Gammaproteobacteria</taxon>
        <taxon>Vibrionales</taxon>
        <taxon>Vibrionaceae</taxon>
        <taxon>Vibrio</taxon>
    </lineage>
</organism>
<proteinExistence type="predicted"/>
<gene>
    <name evidence="1" type="ORF">ERS013200_04057</name>
</gene>
<sequence length="112" mass="13116">MVVGFFTFFVQAFEIFIVNPRYIPNHVGQHFAIGVIAFEVSGDRNAGEFMLINGKFRHFIVGKLSQQRYRIKAASLFAFLFKGGKLFWADLNELLQARNGLFHIWHFFRDHF</sequence>
<dbReference type="Proteomes" id="UP000041770">
    <property type="component" value="Unassembled WGS sequence"/>
</dbReference>
<dbReference type="AlphaFoldDB" id="A0A655V387"/>